<dbReference type="GO" id="GO:0004252">
    <property type="term" value="F:serine-type endopeptidase activity"/>
    <property type="evidence" value="ECO:0007669"/>
    <property type="project" value="InterPro"/>
</dbReference>
<dbReference type="PRINTS" id="PR00834">
    <property type="entry name" value="PROTEASES2C"/>
</dbReference>
<dbReference type="PROSITE" id="PS50106">
    <property type="entry name" value="PDZ"/>
    <property type="match status" value="1"/>
</dbReference>
<dbReference type="PANTHER" id="PTHR22939:SF129">
    <property type="entry name" value="SERINE PROTEASE HTRA2, MITOCHONDRIAL"/>
    <property type="match status" value="1"/>
</dbReference>
<keyword evidence="6" id="KW-1185">Reference proteome</keyword>
<dbReference type="SUPFAM" id="SSF50494">
    <property type="entry name" value="Trypsin-like serine proteases"/>
    <property type="match status" value="1"/>
</dbReference>
<sequence length="396" mass="42414">MNKGKLFFFLIAASFLGAAIALALVRLVPAPSAVSAPTVCAVPAEPEPSLVAVPGNAASLQAEFTRAIEKTMPAVVLITAQKRIGVVSPYFDLYSARRRIDYMDVPSGQGSGFFIRKDGLILTNYHVVRDQDSFWITAHDGEEYPAQVVGADPPTDLALLKIGDSKGREFPVLPFADPESVQLGHWAIAIGAPFSLSRTVTVGIVSNKKRSGVGVNLHENYVQTDASINPGNSGGPLLNLKGEVIGVNDFILSPSGGNIGLSFAISSGIARQVAAELSEKGHVERPWLGVILAPLDRDSKQQFGSEHGVLVARLYRNSPAASALRPGDVILKAAGKPVASPYDLQSIVFGTQPDSELELEVQRSGLTFPVRVTLKKSPRNWFNRQPRNDTLPVHLI</sequence>
<dbReference type="InterPro" id="IPR009003">
    <property type="entry name" value="Peptidase_S1_PA"/>
</dbReference>
<proteinExistence type="inferred from homology"/>
<comment type="caution">
    <text evidence="5">The sequence shown here is derived from an EMBL/GenBank/DDBJ whole genome shotgun (WGS) entry which is preliminary data.</text>
</comment>
<dbReference type="InterPro" id="IPR001940">
    <property type="entry name" value="Peptidase_S1C"/>
</dbReference>
<evidence type="ECO:0000256" key="1">
    <source>
        <dbReference type="ARBA" id="ARBA00010541"/>
    </source>
</evidence>
<dbReference type="EMBL" id="QEKH01000046">
    <property type="protein sequence ID" value="PVY34786.1"/>
    <property type="molecule type" value="Genomic_DNA"/>
</dbReference>
<gene>
    <name evidence="5" type="ORF">C8D82_1468</name>
</gene>
<evidence type="ECO:0000256" key="2">
    <source>
        <dbReference type="ARBA" id="ARBA00022670"/>
    </source>
</evidence>
<dbReference type="CDD" id="cd06779">
    <property type="entry name" value="cpPDZ_Deg_HtrA-like"/>
    <property type="match status" value="1"/>
</dbReference>
<evidence type="ECO:0000313" key="5">
    <source>
        <dbReference type="EMBL" id="PVY34786.1"/>
    </source>
</evidence>
<evidence type="ECO:0000256" key="3">
    <source>
        <dbReference type="ARBA" id="ARBA00022801"/>
    </source>
</evidence>
<keyword evidence="3" id="KW-0378">Hydrolase</keyword>
<dbReference type="Pfam" id="PF13180">
    <property type="entry name" value="PDZ_2"/>
    <property type="match status" value="1"/>
</dbReference>
<reference evidence="5 6" key="1">
    <citation type="submission" date="2018-04" db="EMBL/GenBank/DDBJ databases">
        <title>Genomic Encyclopedia of Type Strains, Phase IV (KMG-IV): sequencing the most valuable type-strain genomes for metagenomic binning, comparative biology and taxonomic classification.</title>
        <authorList>
            <person name="Goeker M."/>
        </authorList>
    </citation>
    <scope>NUCLEOTIDE SEQUENCE [LARGE SCALE GENOMIC DNA]</scope>
    <source>
        <strain evidence="5 6">DSM 14823</strain>
    </source>
</reference>
<dbReference type="Gene3D" id="2.30.42.10">
    <property type="match status" value="1"/>
</dbReference>
<dbReference type="InterPro" id="IPR036034">
    <property type="entry name" value="PDZ_sf"/>
</dbReference>
<dbReference type="SUPFAM" id="SSF50156">
    <property type="entry name" value="PDZ domain-like"/>
    <property type="match status" value="1"/>
</dbReference>
<comment type="similarity">
    <text evidence="1">Belongs to the peptidase S1C family.</text>
</comment>
<dbReference type="PANTHER" id="PTHR22939">
    <property type="entry name" value="SERINE PROTEASE FAMILY S1C HTRA-RELATED"/>
    <property type="match status" value="1"/>
</dbReference>
<accession>A0A2U1AEK3</accession>
<keyword evidence="2 5" id="KW-0645">Protease</keyword>
<dbReference type="GO" id="GO:0006508">
    <property type="term" value="P:proteolysis"/>
    <property type="evidence" value="ECO:0007669"/>
    <property type="project" value="UniProtKB-KW"/>
</dbReference>
<name>A0A2U1AEK3_9BACT</name>
<organism evidence="5 6">
    <name type="scientific">Victivallis vadensis</name>
    <dbReference type="NCBI Taxonomy" id="172901"/>
    <lineage>
        <taxon>Bacteria</taxon>
        <taxon>Pseudomonadati</taxon>
        <taxon>Lentisphaerota</taxon>
        <taxon>Lentisphaeria</taxon>
        <taxon>Victivallales</taxon>
        <taxon>Victivallaceae</taxon>
        <taxon>Victivallis</taxon>
    </lineage>
</organism>
<dbReference type="Gene3D" id="2.40.10.120">
    <property type="match status" value="1"/>
</dbReference>
<protein>
    <submittedName>
        <fullName evidence="5">S1-C subfamily serine protease</fullName>
    </submittedName>
</protein>
<dbReference type="Pfam" id="PF13365">
    <property type="entry name" value="Trypsin_2"/>
    <property type="match status" value="1"/>
</dbReference>
<dbReference type="InterPro" id="IPR001478">
    <property type="entry name" value="PDZ"/>
</dbReference>
<dbReference type="AlphaFoldDB" id="A0A2U1AEK3"/>
<dbReference type="GeneID" id="78297084"/>
<evidence type="ECO:0000259" key="4">
    <source>
        <dbReference type="PROSITE" id="PS50106"/>
    </source>
</evidence>
<feature type="domain" description="PDZ" evidence="4">
    <location>
        <begin position="272"/>
        <end position="365"/>
    </location>
</feature>
<evidence type="ECO:0000313" key="6">
    <source>
        <dbReference type="Proteomes" id="UP000245959"/>
    </source>
</evidence>
<dbReference type="Proteomes" id="UP000245959">
    <property type="component" value="Unassembled WGS sequence"/>
</dbReference>
<dbReference type="SMART" id="SM00228">
    <property type="entry name" value="PDZ"/>
    <property type="match status" value="1"/>
</dbReference>
<dbReference type="RefSeq" id="WP_165833195.1">
    <property type="nucleotide sequence ID" value="NZ_CABMMC010000041.1"/>
</dbReference>